<protein>
    <recommendedName>
        <fullName evidence="7">Ribosomal protein S11</fullName>
    </recommendedName>
</protein>
<keyword evidence="2" id="KW-0689">Ribosomal protein</keyword>
<comment type="caution">
    <text evidence="5">The sequence shown here is derived from an EMBL/GenBank/DDBJ whole genome shotgun (WGS) entry which is preliminary data.</text>
</comment>
<evidence type="ECO:0008006" key="7">
    <source>
        <dbReference type="Google" id="ProtNLM"/>
    </source>
</evidence>
<evidence type="ECO:0000256" key="2">
    <source>
        <dbReference type="ARBA" id="ARBA00022980"/>
    </source>
</evidence>
<dbReference type="EMBL" id="MU069810">
    <property type="protein sequence ID" value="KAF5833457.1"/>
    <property type="molecule type" value="Genomic_DNA"/>
</dbReference>
<keyword evidence="6" id="KW-1185">Reference proteome</keyword>
<evidence type="ECO:0000313" key="6">
    <source>
        <dbReference type="Proteomes" id="UP000815325"/>
    </source>
</evidence>
<dbReference type="Gene3D" id="3.30.420.80">
    <property type="entry name" value="Ribosomal protein S11"/>
    <property type="match status" value="1"/>
</dbReference>
<comment type="similarity">
    <text evidence="1">Belongs to the universal ribosomal protein uS11 family.</text>
</comment>
<dbReference type="PANTHER" id="PTHR11759">
    <property type="entry name" value="40S RIBOSOMAL PROTEIN S14/30S RIBOSOMAL PROTEIN S11"/>
    <property type="match status" value="1"/>
</dbReference>
<dbReference type="Proteomes" id="UP000815325">
    <property type="component" value="Unassembled WGS sequence"/>
</dbReference>
<dbReference type="InterPro" id="IPR036967">
    <property type="entry name" value="Ribosomal_uS11_sf"/>
</dbReference>
<dbReference type="SUPFAM" id="SSF53137">
    <property type="entry name" value="Translational machinery components"/>
    <property type="match status" value="1"/>
</dbReference>
<sequence>MYTVYDIGPKNVLAACVPVCVCRNTTLALPVPFKLIAPWWLHAVLWPPVLSSSSLLEGHQRACVSSSPAAHASEEQQAAGSSAAVAAPPKEDRDEGAAATPRSSRDDGISSGFRRVRTQLDSVQGALQGIVHITNSFNNIIVALTDNAGNLKSLVSAGHVGFKNARKSQPAAAEKAADELARRALNLGYSTVVVKMKGAGSNKQVAVQSLHAAGLRIKTLMDVTGIPYNGCRAPKRRRI</sequence>
<keyword evidence="3" id="KW-0687">Ribonucleoprotein</keyword>
<evidence type="ECO:0000313" key="5">
    <source>
        <dbReference type="EMBL" id="KAF5833457.1"/>
    </source>
</evidence>
<name>A0ABQ7GFS5_DUNSA</name>
<dbReference type="InterPro" id="IPR001971">
    <property type="entry name" value="Ribosomal_uS11"/>
</dbReference>
<dbReference type="NCBIfam" id="NF003698">
    <property type="entry name" value="PRK05309.1"/>
    <property type="match status" value="1"/>
</dbReference>
<accession>A0ABQ7GFS5</accession>
<gene>
    <name evidence="5" type="ORF">DUNSADRAFT_10247</name>
</gene>
<organism evidence="5 6">
    <name type="scientific">Dunaliella salina</name>
    <name type="common">Green alga</name>
    <name type="synonym">Protococcus salinus</name>
    <dbReference type="NCBI Taxonomy" id="3046"/>
    <lineage>
        <taxon>Eukaryota</taxon>
        <taxon>Viridiplantae</taxon>
        <taxon>Chlorophyta</taxon>
        <taxon>core chlorophytes</taxon>
        <taxon>Chlorophyceae</taxon>
        <taxon>CS clade</taxon>
        <taxon>Chlamydomonadales</taxon>
        <taxon>Dunaliellaceae</taxon>
        <taxon>Dunaliella</taxon>
    </lineage>
</organism>
<dbReference type="HAMAP" id="MF_01310">
    <property type="entry name" value="Ribosomal_uS11"/>
    <property type="match status" value="1"/>
</dbReference>
<feature type="compositionally biased region" description="Low complexity" evidence="4">
    <location>
        <begin position="66"/>
        <end position="88"/>
    </location>
</feature>
<evidence type="ECO:0000256" key="4">
    <source>
        <dbReference type="SAM" id="MobiDB-lite"/>
    </source>
</evidence>
<feature type="region of interest" description="Disordered" evidence="4">
    <location>
        <begin position="66"/>
        <end position="111"/>
    </location>
</feature>
<proteinExistence type="inferred from homology"/>
<evidence type="ECO:0000256" key="3">
    <source>
        <dbReference type="ARBA" id="ARBA00023274"/>
    </source>
</evidence>
<dbReference type="Pfam" id="PF00411">
    <property type="entry name" value="Ribosomal_S11"/>
    <property type="match status" value="1"/>
</dbReference>
<evidence type="ECO:0000256" key="1">
    <source>
        <dbReference type="ARBA" id="ARBA00006194"/>
    </source>
</evidence>
<reference evidence="5" key="1">
    <citation type="submission" date="2017-08" db="EMBL/GenBank/DDBJ databases">
        <authorList>
            <person name="Polle J.E."/>
            <person name="Barry K."/>
            <person name="Cushman J."/>
            <person name="Schmutz J."/>
            <person name="Tran D."/>
            <person name="Hathwaick L.T."/>
            <person name="Yim W.C."/>
            <person name="Jenkins J."/>
            <person name="Mckie-Krisberg Z.M."/>
            <person name="Prochnik S."/>
            <person name="Lindquist E."/>
            <person name="Dockter R.B."/>
            <person name="Adam C."/>
            <person name="Molina H."/>
            <person name="Bunkerborg J."/>
            <person name="Jin E."/>
            <person name="Buchheim M."/>
            <person name="Magnuson J."/>
        </authorList>
    </citation>
    <scope>NUCLEOTIDE SEQUENCE</scope>
    <source>
        <strain evidence="5">CCAP 19/18</strain>
    </source>
</reference>